<dbReference type="Proteomes" id="UP000726737">
    <property type="component" value="Unassembled WGS sequence"/>
</dbReference>
<evidence type="ECO:0000256" key="1">
    <source>
        <dbReference type="SAM" id="Coils"/>
    </source>
</evidence>
<comment type="caution">
    <text evidence="3">The sequence shown here is derived from an EMBL/GenBank/DDBJ whole genome shotgun (WGS) entry which is preliminary data.</text>
</comment>
<gene>
    <name evidence="3" type="ORF">BG011_001279</name>
</gene>
<evidence type="ECO:0000313" key="4">
    <source>
        <dbReference type="Proteomes" id="UP000726737"/>
    </source>
</evidence>
<reference evidence="3" key="1">
    <citation type="journal article" date="2020" name="Fungal Divers.">
        <title>Resolving the Mortierellaceae phylogeny through synthesis of multi-gene phylogenetics and phylogenomics.</title>
        <authorList>
            <person name="Vandepol N."/>
            <person name="Liber J."/>
            <person name="Desiro A."/>
            <person name="Na H."/>
            <person name="Kennedy M."/>
            <person name="Barry K."/>
            <person name="Grigoriev I.V."/>
            <person name="Miller A.N."/>
            <person name="O'Donnell K."/>
            <person name="Stajich J.E."/>
            <person name="Bonito G."/>
        </authorList>
    </citation>
    <scope>NUCLEOTIDE SEQUENCE</scope>
    <source>
        <strain evidence="3">KOD948</strain>
    </source>
</reference>
<name>A0A9P6U640_9FUNG</name>
<dbReference type="AlphaFoldDB" id="A0A9P6U640"/>
<keyword evidence="4" id="KW-1185">Reference proteome</keyword>
<evidence type="ECO:0000313" key="3">
    <source>
        <dbReference type="EMBL" id="KAG0261173.1"/>
    </source>
</evidence>
<keyword evidence="1" id="KW-0175">Coiled coil</keyword>
<protein>
    <submittedName>
        <fullName evidence="3">Uncharacterized protein</fullName>
    </submittedName>
</protein>
<sequence length="100" mass="11428">MGSARYIIQSHLRRSKQGASARRTAKCRPTATIHTATLAALHQRPQIPTQVPGKLASGLRSLKDELKKELQDQEKSLKSEFNKALQEQERYLKEEFKKEL</sequence>
<proteinExistence type="predicted"/>
<accession>A0A9P6U640</accession>
<evidence type="ECO:0000256" key="2">
    <source>
        <dbReference type="SAM" id="MobiDB-lite"/>
    </source>
</evidence>
<feature type="region of interest" description="Disordered" evidence="2">
    <location>
        <begin position="1"/>
        <end position="27"/>
    </location>
</feature>
<organism evidence="3 4">
    <name type="scientific">Mortierella polycephala</name>
    <dbReference type="NCBI Taxonomy" id="41804"/>
    <lineage>
        <taxon>Eukaryota</taxon>
        <taxon>Fungi</taxon>
        <taxon>Fungi incertae sedis</taxon>
        <taxon>Mucoromycota</taxon>
        <taxon>Mortierellomycotina</taxon>
        <taxon>Mortierellomycetes</taxon>
        <taxon>Mortierellales</taxon>
        <taxon>Mortierellaceae</taxon>
        <taxon>Mortierella</taxon>
    </lineage>
</organism>
<dbReference type="EMBL" id="JAAAJA010000132">
    <property type="protein sequence ID" value="KAG0261173.1"/>
    <property type="molecule type" value="Genomic_DNA"/>
</dbReference>
<feature type="coiled-coil region" evidence="1">
    <location>
        <begin position="56"/>
        <end position="87"/>
    </location>
</feature>